<evidence type="ECO:0000313" key="2">
    <source>
        <dbReference type="Proteomes" id="UP000237347"/>
    </source>
</evidence>
<reference evidence="1 2" key="1">
    <citation type="journal article" date="2018" name="Sci. Data">
        <title>The draft genome sequence of cork oak.</title>
        <authorList>
            <person name="Ramos A.M."/>
            <person name="Usie A."/>
            <person name="Barbosa P."/>
            <person name="Barros P.M."/>
            <person name="Capote T."/>
            <person name="Chaves I."/>
            <person name="Simoes F."/>
            <person name="Abreu I."/>
            <person name="Carrasquinho I."/>
            <person name="Faro C."/>
            <person name="Guimaraes J.B."/>
            <person name="Mendonca D."/>
            <person name="Nobrega F."/>
            <person name="Rodrigues L."/>
            <person name="Saibo N.J.M."/>
            <person name="Varela M.C."/>
            <person name="Egas C."/>
            <person name="Matos J."/>
            <person name="Miguel C.M."/>
            <person name="Oliveira M.M."/>
            <person name="Ricardo C.P."/>
            <person name="Goncalves S."/>
        </authorList>
    </citation>
    <scope>NUCLEOTIDE SEQUENCE [LARGE SCALE GENOMIC DNA]</scope>
    <source>
        <strain evidence="2">cv. HL8</strain>
    </source>
</reference>
<dbReference type="AlphaFoldDB" id="A0AAW0LRJ1"/>
<sequence length="155" mass="16878">MMSFGDGNFGSGICSNSLRRTTTRANLPFGSVIPPTFAGKHLSQVGVKIEHYFREANGAVDSLAKYGCSRAEPFIVFSQPPFVVLEALLLDPYTDPISTSSTVEQARRKAHNDHVFVADRNSASFSTGKANCQQHINMDSKTLSNSKSLQTAMFV</sequence>
<gene>
    <name evidence="1" type="ORF">CFP56_037441</name>
</gene>
<organism evidence="1 2">
    <name type="scientific">Quercus suber</name>
    <name type="common">Cork oak</name>
    <dbReference type="NCBI Taxonomy" id="58331"/>
    <lineage>
        <taxon>Eukaryota</taxon>
        <taxon>Viridiplantae</taxon>
        <taxon>Streptophyta</taxon>
        <taxon>Embryophyta</taxon>
        <taxon>Tracheophyta</taxon>
        <taxon>Spermatophyta</taxon>
        <taxon>Magnoliopsida</taxon>
        <taxon>eudicotyledons</taxon>
        <taxon>Gunneridae</taxon>
        <taxon>Pentapetalae</taxon>
        <taxon>rosids</taxon>
        <taxon>fabids</taxon>
        <taxon>Fagales</taxon>
        <taxon>Fagaceae</taxon>
        <taxon>Quercus</taxon>
    </lineage>
</organism>
<evidence type="ECO:0000313" key="1">
    <source>
        <dbReference type="EMBL" id="KAK7852996.1"/>
    </source>
</evidence>
<protein>
    <recommendedName>
        <fullName evidence="3">RNase H type-1 domain-containing protein</fullName>
    </recommendedName>
</protein>
<dbReference type="Proteomes" id="UP000237347">
    <property type="component" value="Unassembled WGS sequence"/>
</dbReference>
<keyword evidence="2" id="KW-1185">Reference proteome</keyword>
<name>A0AAW0LRJ1_QUESU</name>
<accession>A0AAW0LRJ1</accession>
<evidence type="ECO:0008006" key="3">
    <source>
        <dbReference type="Google" id="ProtNLM"/>
    </source>
</evidence>
<comment type="caution">
    <text evidence="1">The sequence shown here is derived from an EMBL/GenBank/DDBJ whole genome shotgun (WGS) entry which is preliminary data.</text>
</comment>
<proteinExistence type="predicted"/>
<dbReference type="EMBL" id="PKMF04000070">
    <property type="protein sequence ID" value="KAK7852996.1"/>
    <property type="molecule type" value="Genomic_DNA"/>
</dbReference>